<reference evidence="2 3" key="1">
    <citation type="submission" date="2019-06" db="EMBL/GenBank/DDBJ databases">
        <title>WGS assembly of Gossypium darwinii.</title>
        <authorList>
            <person name="Chen Z.J."/>
            <person name="Sreedasyam A."/>
            <person name="Ando A."/>
            <person name="Song Q."/>
            <person name="De L."/>
            <person name="Hulse-Kemp A."/>
            <person name="Ding M."/>
            <person name="Ye W."/>
            <person name="Kirkbride R."/>
            <person name="Jenkins J."/>
            <person name="Plott C."/>
            <person name="Lovell J."/>
            <person name="Lin Y.-M."/>
            <person name="Vaughn R."/>
            <person name="Liu B."/>
            <person name="Li W."/>
            <person name="Simpson S."/>
            <person name="Scheffler B."/>
            <person name="Saski C."/>
            <person name="Grover C."/>
            <person name="Hu G."/>
            <person name="Conover J."/>
            <person name="Carlson J."/>
            <person name="Shu S."/>
            <person name="Boston L."/>
            <person name="Williams M."/>
            <person name="Peterson D."/>
            <person name="Mcgee K."/>
            <person name="Jones D."/>
            <person name="Wendel J."/>
            <person name="Stelly D."/>
            <person name="Grimwood J."/>
            <person name="Schmutz J."/>
        </authorList>
    </citation>
    <scope>NUCLEOTIDE SEQUENCE [LARGE SCALE GENOMIC DNA]</scope>
    <source>
        <strain evidence="2">1808015.09</strain>
    </source>
</reference>
<feature type="chain" id="PRO_5022694440" evidence="1">
    <location>
        <begin position="20"/>
        <end position="67"/>
    </location>
</feature>
<sequence length="67" mass="7988">MNRLLQVLWFWKLVDIVEYWKLQCGREDIYMYVCGSSLQFAYRPSYILLNISCTSRLVYQISAKGVD</sequence>
<proteinExistence type="predicted"/>
<organism evidence="2 3">
    <name type="scientific">Gossypium darwinii</name>
    <name type="common">Darwin's cotton</name>
    <name type="synonym">Gossypium barbadense var. darwinii</name>
    <dbReference type="NCBI Taxonomy" id="34276"/>
    <lineage>
        <taxon>Eukaryota</taxon>
        <taxon>Viridiplantae</taxon>
        <taxon>Streptophyta</taxon>
        <taxon>Embryophyta</taxon>
        <taxon>Tracheophyta</taxon>
        <taxon>Spermatophyta</taxon>
        <taxon>Magnoliopsida</taxon>
        <taxon>eudicotyledons</taxon>
        <taxon>Gunneridae</taxon>
        <taxon>Pentapetalae</taxon>
        <taxon>rosids</taxon>
        <taxon>malvids</taxon>
        <taxon>Malvales</taxon>
        <taxon>Malvaceae</taxon>
        <taxon>Malvoideae</taxon>
        <taxon>Gossypium</taxon>
    </lineage>
</organism>
<evidence type="ECO:0000313" key="3">
    <source>
        <dbReference type="Proteomes" id="UP000323506"/>
    </source>
</evidence>
<keyword evidence="3" id="KW-1185">Reference proteome</keyword>
<evidence type="ECO:0000313" key="2">
    <source>
        <dbReference type="EMBL" id="TYH23831.1"/>
    </source>
</evidence>
<name>A0A5D2H0Z1_GOSDA</name>
<dbReference type="AlphaFoldDB" id="A0A5D2H0Z1"/>
<dbReference type="EMBL" id="CM017690">
    <property type="protein sequence ID" value="TYH23831.1"/>
    <property type="molecule type" value="Genomic_DNA"/>
</dbReference>
<accession>A0A5D2H0Z1</accession>
<evidence type="ECO:0000256" key="1">
    <source>
        <dbReference type="SAM" id="SignalP"/>
    </source>
</evidence>
<protein>
    <submittedName>
        <fullName evidence="2">Uncharacterized protein</fullName>
    </submittedName>
</protein>
<gene>
    <name evidence="2" type="ORF">ES288_A03G044300v1</name>
</gene>
<feature type="signal peptide" evidence="1">
    <location>
        <begin position="1"/>
        <end position="19"/>
    </location>
</feature>
<keyword evidence="1" id="KW-0732">Signal</keyword>
<dbReference type="Proteomes" id="UP000323506">
    <property type="component" value="Chromosome A03"/>
</dbReference>